<dbReference type="RefSeq" id="WP_251810785.1">
    <property type="nucleotide sequence ID" value="NZ_CP101527.1"/>
</dbReference>
<dbReference type="EMBL" id="CP101527">
    <property type="protein sequence ID" value="UZW75333.1"/>
    <property type="molecule type" value="Genomic_DNA"/>
</dbReference>
<evidence type="ECO:0000313" key="2">
    <source>
        <dbReference type="Proteomes" id="UP001164472"/>
    </source>
</evidence>
<reference evidence="1" key="1">
    <citation type="submission" date="2022-07" db="EMBL/GenBank/DDBJ databases">
        <title>Alkalimarinus sp. nov., isolated from gut of a Alitta virens.</title>
        <authorList>
            <person name="Yang A.I."/>
            <person name="Shin N.-R."/>
        </authorList>
    </citation>
    <scope>NUCLEOTIDE SEQUENCE</scope>
    <source>
        <strain evidence="1">FA028</strain>
    </source>
</reference>
<dbReference type="PIRSF" id="PIRSF028101">
    <property type="entry name" value="UCP028101"/>
    <property type="match status" value="1"/>
</dbReference>
<dbReference type="SUPFAM" id="SSF69322">
    <property type="entry name" value="Tricorn protease domain 2"/>
    <property type="match status" value="1"/>
</dbReference>
<accession>A0A9E8HMF4</accession>
<dbReference type="Pfam" id="PF07433">
    <property type="entry name" value="DUF1513"/>
    <property type="match status" value="1"/>
</dbReference>
<sequence>MTLSRRDFGKSLLGLSLMPGVAVSSLMPAKQGNALSSPTLFASAAKGRDNQHWLQVVDSAGRQAAKLALPTRAHQVVAHPHRPWVAVVARRPGDYIKVFDYQEEVTRFDIQAKAGYHFYGHAVFSPDGTFLVTTENDIATGQGRLVVRAAENDFVEVADYPSYGIGPHQLTFLSDQQTLVVANGGILTHPDRGREKLNLDTMKPSLDYIDVKTGTLLEKRLLDPELHQLSIRHLAVNKADQVVVVMQYQGDKMDNPPLVATHRQGEKITLLAAPEAINRSMKQYCGSVSIDATGCFAAVSSPRGDLVTIWDIEKGEYLSHFRCSDGCGIAPSADNGFIVSTGTGRFYHYDLATQTVTKIALDISPSVAWDNHLTAI</sequence>
<dbReference type="InterPro" id="IPR015943">
    <property type="entry name" value="WD40/YVTN_repeat-like_dom_sf"/>
</dbReference>
<evidence type="ECO:0000313" key="1">
    <source>
        <dbReference type="EMBL" id="UZW75333.1"/>
    </source>
</evidence>
<dbReference type="InterPro" id="IPR008311">
    <property type="entry name" value="UCP028101"/>
</dbReference>
<dbReference type="AlphaFoldDB" id="A0A9E8HMF4"/>
<dbReference type="Proteomes" id="UP001164472">
    <property type="component" value="Chromosome"/>
</dbReference>
<proteinExistence type="predicted"/>
<dbReference type="Gene3D" id="2.130.10.10">
    <property type="entry name" value="YVTN repeat-like/Quinoprotein amine dehydrogenase"/>
    <property type="match status" value="1"/>
</dbReference>
<keyword evidence="2" id="KW-1185">Reference proteome</keyword>
<protein>
    <submittedName>
        <fullName evidence="1">DUF1513 domain-containing protein</fullName>
    </submittedName>
</protein>
<organism evidence="1 2">
    <name type="scientific">Alkalimarinus sediminis</name>
    <dbReference type="NCBI Taxonomy" id="1632866"/>
    <lineage>
        <taxon>Bacteria</taxon>
        <taxon>Pseudomonadati</taxon>
        <taxon>Pseudomonadota</taxon>
        <taxon>Gammaproteobacteria</taxon>
        <taxon>Alteromonadales</taxon>
        <taxon>Alteromonadaceae</taxon>
        <taxon>Alkalimarinus</taxon>
    </lineage>
</organism>
<gene>
    <name evidence="1" type="ORF">NNL22_01620</name>
</gene>
<name>A0A9E8HMF4_9ALTE</name>
<dbReference type="KEGG" id="asem:NNL22_01620"/>